<evidence type="ECO:0000256" key="6">
    <source>
        <dbReference type="ARBA" id="ARBA00023004"/>
    </source>
</evidence>
<dbReference type="Pfam" id="PF01265">
    <property type="entry name" value="Cyto_heme_lyase"/>
    <property type="match status" value="1"/>
</dbReference>
<organism evidence="12 13">
    <name type="scientific">Aspergillus nanangensis</name>
    <dbReference type="NCBI Taxonomy" id="2582783"/>
    <lineage>
        <taxon>Eukaryota</taxon>
        <taxon>Fungi</taxon>
        <taxon>Dikarya</taxon>
        <taxon>Ascomycota</taxon>
        <taxon>Pezizomycotina</taxon>
        <taxon>Eurotiomycetes</taxon>
        <taxon>Eurotiomycetidae</taxon>
        <taxon>Eurotiales</taxon>
        <taxon>Aspergillaceae</taxon>
        <taxon>Aspergillus</taxon>
        <taxon>Aspergillus subgen. Circumdati</taxon>
    </lineage>
</organism>
<evidence type="ECO:0000256" key="9">
    <source>
        <dbReference type="ARBA" id="ARBA00023239"/>
    </source>
</evidence>
<evidence type="ECO:0000256" key="10">
    <source>
        <dbReference type="RuleBase" id="RU363130"/>
    </source>
</evidence>
<proteinExistence type="inferred from homology"/>
<keyword evidence="4 10" id="KW-0479">Metal-binding</keyword>
<evidence type="ECO:0000256" key="8">
    <source>
        <dbReference type="ARBA" id="ARBA00023136"/>
    </source>
</evidence>
<dbReference type="PROSITE" id="PS00821">
    <property type="entry name" value="CYTO_HEME_LYASE_1"/>
    <property type="match status" value="1"/>
</dbReference>
<accession>A0AAD4GWX8</accession>
<evidence type="ECO:0000313" key="12">
    <source>
        <dbReference type="EMBL" id="KAF9892377.1"/>
    </source>
</evidence>
<keyword evidence="8 10" id="KW-0472">Membrane</keyword>
<dbReference type="InterPro" id="IPR000511">
    <property type="entry name" value="Holocyt_c/c1_synthase"/>
</dbReference>
<dbReference type="EC" id="4.4.1.17" evidence="10"/>
<keyword evidence="9 10" id="KW-0456">Lyase</keyword>
<comment type="similarity">
    <text evidence="2 10">Belongs to the cytochrome c-type heme lyase family.</text>
</comment>
<dbReference type="PANTHER" id="PTHR12743">
    <property type="entry name" value="CYTOCHROME C1 HEME LYASE"/>
    <property type="match status" value="1"/>
</dbReference>
<reference evidence="12" key="1">
    <citation type="journal article" date="2019" name="Beilstein J. Org. Chem.">
        <title>Nanangenines: drimane sesquiterpenoids as the dominant metabolite cohort of a novel Australian fungus, Aspergillus nanangensis.</title>
        <authorList>
            <person name="Lacey H.J."/>
            <person name="Gilchrist C.L.M."/>
            <person name="Crombie A."/>
            <person name="Kalaitzis J.A."/>
            <person name="Vuong D."/>
            <person name="Rutledge P.J."/>
            <person name="Turner P."/>
            <person name="Pitt J.I."/>
            <person name="Lacey E."/>
            <person name="Chooi Y.H."/>
            <person name="Piggott A.M."/>
        </authorList>
    </citation>
    <scope>NUCLEOTIDE SEQUENCE</scope>
    <source>
        <strain evidence="12">MST-FP2251</strain>
    </source>
</reference>
<evidence type="ECO:0000313" key="13">
    <source>
        <dbReference type="Proteomes" id="UP001194746"/>
    </source>
</evidence>
<name>A0AAD4GWX8_ASPNN</name>
<keyword evidence="3 10" id="KW-0349">Heme</keyword>
<gene>
    <name evidence="12" type="primary">CYC3</name>
    <name evidence="12" type="ORF">FE257_002154</name>
</gene>
<sequence length="649" mass="72487">MTFPKEHKFTEQAKTDMMVNTTFTDAGSFFGLMSMCAAHRAIMAGRHSDLQNASESPTQPLYDEDYYILKGKCIGEMSAKVHDPTQLLGNEVLGTIINLISGALIVGLFDEARIHLRYLKHVVELRGGLSDSSFHQSSTLPAIAATDVKAASGLMTKPVFPLVWDPQPIPADIQQRIDPLDTSPQSKLGTAFSANDTLGTPLLTVLGVMRNIILYSHTCKESPSVLRDSDHDFFRVLNNQVEHQLLSYVYSTGDDTRKPPHTGSSKDLYHLEAIIRVAAICYLNYFLIISPPSTGLGRALTKHLKQAVGDCILKSLPRKDYGLLAWAIFVGAQGSMGQVEYPWFIERLSHVVLGGGWRDWDQMSNILGDYFYLPVRPSPDSPFNVLPKSKPTESAAPPAPEQKSTLARLNPLNYMFSSISQDRAPNQTVDLSVEREPSSIPRGDSESNWEYPSPQQMYNAMLRKGHTDTPQDAVEAMVAVHNFLNEGAWQEIVGWERIFAQGLAEGWGKCRRGEENIAIDAFREEMAGHTNTGLEPRLLRFQGRPKELTPKARALQTLGWLYPAKFETNPPFDRHDWFIQRQTPQGPKEIRYVIDYYSGPPEPTGEPVFFLDIRPALDTPTAAVERLMRWGGDVWWRASGAAVRENSGK</sequence>
<evidence type="ECO:0000256" key="4">
    <source>
        <dbReference type="ARBA" id="ARBA00022723"/>
    </source>
</evidence>
<dbReference type="GO" id="GO:0004408">
    <property type="term" value="F:holocytochrome-c synthase activity"/>
    <property type="evidence" value="ECO:0007669"/>
    <property type="project" value="UniProtKB-EC"/>
</dbReference>
<dbReference type="Proteomes" id="UP001194746">
    <property type="component" value="Unassembled WGS sequence"/>
</dbReference>
<comment type="caution">
    <text evidence="12">The sequence shown here is derived from an EMBL/GenBank/DDBJ whole genome shotgun (WGS) entry which is preliminary data.</text>
</comment>
<dbReference type="GO" id="GO:0046872">
    <property type="term" value="F:metal ion binding"/>
    <property type="evidence" value="ECO:0007669"/>
    <property type="project" value="UniProtKB-KW"/>
</dbReference>
<dbReference type="InterPro" id="IPR021858">
    <property type="entry name" value="Fun_TF"/>
</dbReference>
<dbReference type="EMBL" id="VCAU01000013">
    <property type="protein sequence ID" value="KAF9892377.1"/>
    <property type="molecule type" value="Genomic_DNA"/>
</dbReference>
<comment type="catalytic activity">
    <reaction evidence="10">
        <text>holo-[cytochrome c] = apo-[cytochrome c] + heme b</text>
        <dbReference type="Rhea" id="RHEA:22648"/>
        <dbReference type="Rhea" id="RHEA-COMP:10725"/>
        <dbReference type="Rhea" id="RHEA-COMP:10726"/>
        <dbReference type="ChEBI" id="CHEBI:29950"/>
        <dbReference type="ChEBI" id="CHEBI:60344"/>
        <dbReference type="ChEBI" id="CHEBI:83739"/>
        <dbReference type="EC" id="4.4.1.17"/>
    </reaction>
</comment>
<reference evidence="12" key="2">
    <citation type="submission" date="2020-02" db="EMBL/GenBank/DDBJ databases">
        <authorList>
            <person name="Gilchrist C.L.M."/>
            <person name="Chooi Y.-H."/>
        </authorList>
    </citation>
    <scope>NUCLEOTIDE SEQUENCE</scope>
    <source>
        <strain evidence="12">MST-FP2251</strain>
    </source>
</reference>
<protein>
    <recommendedName>
        <fullName evidence="10">Holocytochrome c-type synthase</fullName>
        <ecNumber evidence="10">4.4.1.17</ecNumber>
    </recommendedName>
</protein>
<evidence type="ECO:0000256" key="5">
    <source>
        <dbReference type="ARBA" id="ARBA00022792"/>
    </source>
</evidence>
<keyword evidence="5 10" id="KW-0999">Mitochondrion inner membrane</keyword>
<evidence type="ECO:0000256" key="2">
    <source>
        <dbReference type="ARBA" id="ARBA00007255"/>
    </source>
</evidence>
<comment type="subcellular location">
    <subcellularLocation>
        <location evidence="1 10">Mitochondrion inner membrane</location>
    </subcellularLocation>
</comment>
<dbReference type="AlphaFoldDB" id="A0AAD4GWX8"/>
<comment type="function">
    <text evidence="10">Lyase that catalyzes the covalent linking of the heme group to the cytochrome C apoprotein to produce the mature functional cytochrome.</text>
</comment>
<evidence type="ECO:0000256" key="7">
    <source>
        <dbReference type="ARBA" id="ARBA00023128"/>
    </source>
</evidence>
<dbReference type="Pfam" id="PF11951">
    <property type="entry name" value="Fungal_trans_2"/>
    <property type="match status" value="1"/>
</dbReference>
<keyword evidence="7 10" id="KW-0496">Mitochondrion</keyword>
<dbReference type="PROSITE" id="PS00822">
    <property type="entry name" value="CYTO_HEME_LYASE_2"/>
    <property type="match status" value="1"/>
</dbReference>
<evidence type="ECO:0000256" key="3">
    <source>
        <dbReference type="ARBA" id="ARBA00022617"/>
    </source>
</evidence>
<dbReference type="PANTHER" id="PTHR12743:SF3">
    <property type="entry name" value="HOLOCYTOCHROME-C SYNTHASE"/>
    <property type="match status" value="1"/>
</dbReference>
<keyword evidence="13" id="KW-1185">Reference proteome</keyword>
<feature type="region of interest" description="Disordered" evidence="11">
    <location>
        <begin position="383"/>
        <end position="403"/>
    </location>
</feature>
<keyword evidence="6 10" id="KW-0408">Iron</keyword>
<evidence type="ECO:0000256" key="1">
    <source>
        <dbReference type="ARBA" id="ARBA00004273"/>
    </source>
</evidence>
<evidence type="ECO:0000256" key="11">
    <source>
        <dbReference type="SAM" id="MobiDB-lite"/>
    </source>
</evidence>
<dbReference type="GO" id="GO:0005743">
    <property type="term" value="C:mitochondrial inner membrane"/>
    <property type="evidence" value="ECO:0007669"/>
    <property type="project" value="UniProtKB-SubCell"/>
</dbReference>